<protein>
    <submittedName>
        <fullName evidence="1">Uncharacterized protein</fullName>
    </submittedName>
</protein>
<sequence length="110" mass="11919">MLDIGLTDSTLRGLLRLTGNPRMVWDSYPPGLIAVCRSSATGGPGAVSCRARCGDGSGACRTTAELDFQSLGALARDYLILAFRIADPRPFRRIRSTRSGRRSLQYSIRG</sequence>
<evidence type="ECO:0000313" key="2">
    <source>
        <dbReference type="Proteomes" id="UP000807785"/>
    </source>
</evidence>
<comment type="caution">
    <text evidence="1">The sequence shown here is derived from an EMBL/GenBank/DDBJ whole genome shotgun (WGS) entry which is preliminary data.</text>
</comment>
<accession>A0A9D7E1B6</accession>
<organism evidence="1 2">
    <name type="scientific">Candidatus Methylophosphatis roskildensis</name>
    <dbReference type="NCBI Taxonomy" id="2899263"/>
    <lineage>
        <taxon>Bacteria</taxon>
        <taxon>Pseudomonadati</taxon>
        <taxon>Pseudomonadota</taxon>
        <taxon>Betaproteobacteria</taxon>
        <taxon>Nitrosomonadales</taxon>
        <taxon>Sterolibacteriaceae</taxon>
        <taxon>Candidatus Methylophosphatis</taxon>
    </lineage>
</organism>
<reference evidence="1" key="1">
    <citation type="submission" date="2020-10" db="EMBL/GenBank/DDBJ databases">
        <title>Connecting structure to function with the recovery of over 1000 high-quality activated sludge metagenome-assembled genomes encoding full-length rRNA genes using long-read sequencing.</title>
        <authorList>
            <person name="Singleton C.M."/>
            <person name="Petriglieri F."/>
            <person name="Kristensen J.M."/>
            <person name="Kirkegaard R.H."/>
            <person name="Michaelsen T.Y."/>
            <person name="Andersen M.H."/>
            <person name="Karst S.M."/>
            <person name="Dueholm M.S."/>
            <person name="Nielsen P.H."/>
            <person name="Albertsen M."/>
        </authorList>
    </citation>
    <scope>NUCLEOTIDE SEQUENCE</scope>
    <source>
        <strain evidence="1">Bjer_18-Q3-R1-45_BAT3C.347</strain>
    </source>
</reference>
<dbReference type="EMBL" id="JADJEV010000001">
    <property type="protein sequence ID" value="MBK6972051.1"/>
    <property type="molecule type" value="Genomic_DNA"/>
</dbReference>
<proteinExistence type="predicted"/>
<evidence type="ECO:0000313" key="1">
    <source>
        <dbReference type="EMBL" id="MBK6972051.1"/>
    </source>
</evidence>
<name>A0A9D7E1B6_9PROT</name>
<dbReference type="Proteomes" id="UP000807785">
    <property type="component" value="Unassembled WGS sequence"/>
</dbReference>
<dbReference type="AlphaFoldDB" id="A0A9D7E1B6"/>
<gene>
    <name evidence="1" type="ORF">IPH26_03520</name>
</gene>